<proteinExistence type="predicted"/>
<dbReference type="AlphaFoldDB" id="A0A8S1D3I1"/>
<organism evidence="4 6">
    <name type="scientific">Cloeon dipterum</name>
    <dbReference type="NCBI Taxonomy" id="197152"/>
    <lineage>
        <taxon>Eukaryota</taxon>
        <taxon>Metazoa</taxon>
        <taxon>Ecdysozoa</taxon>
        <taxon>Arthropoda</taxon>
        <taxon>Hexapoda</taxon>
        <taxon>Insecta</taxon>
        <taxon>Pterygota</taxon>
        <taxon>Palaeoptera</taxon>
        <taxon>Ephemeroptera</taxon>
        <taxon>Pisciforma</taxon>
        <taxon>Baetidae</taxon>
        <taxon>Cloeon</taxon>
    </lineage>
</organism>
<feature type="region of interest" description="Disordered" evidence="2">
    <location>
        <begin position="50"/>
        <end position="71"/>
    </location>
</feature>
<keyword evidence="3" id="KW-0732">Signal</keyword>
<evidence type="ECO:0000256" key="3">
    <source>
        <dbReference type="SAM" id="SignalP"/>
    </source>
</evidence>
<gene>
    <name evidence="4" type="ORF">CLODIP_2_CD02422</name>
    <name evidence="5" type="ORF">CLODIP_2_CD03640</name>
</gene>
<keyword evidence="1" id="KW-0175">Coiled coil</keyword>
<keyword evidence="6" id="KW-1185">Reference proteome</keyword>
<evidence type="ECO:0000256" key="2">
    <source>
        <dbReference type="SAM" id="MobiDB-lite"/>
    </source>
</evidence>
<protein>
    <recommendedName>
        <fullName evidence="7">SXP/RAL-2 family protein Ani s 5-like cation-binding domain-containing protein</fullName>
    </recommendedName>
</protein>
<evidence type="ECO:0000313" key="6">
    <source>
        <dbReference type="Proteomes" id="UP000494165"/>
    </source>
</evidence>
<accession>A0A8S1D3I1</accession>
<dbReference type="EMBL" id="CADEPI010000825">
    <property type="protein sequence ID" value="CAB3388596.1"/>
    <property type="molecule type" value="Genomic_DNA"/>
</dbReference>
<sequence length="228" mass="26245">MRAVLVVFASLFFALAAQGERPDVPFSVAERIRQLSDQRLMRDLLRTSRTPVTAAAAPSTEFRAQHPDARPRRRRTMTELLAWEIHRFSQRILEGMDELSRDVNRELQQVEKNLQALHVAQQRLPGQLRFGLRLDRMVTAVHEVDAMFRKMSSLMKGSGWSEHTLRRFAQDVLSHGPGSLSEQLQVMHHDLLDTVETHGREGILQLVLRAVQVHFKWNDTAGLFYMES</sequence>
<dbReference type="Proteomes" id="UP000494165">
    <property type="component" value="Unassembled WGS sequence"/>
</dbReference>
<evidence type="ECO:0000313" key="5">
    <source>
        <dbReference type="EMBL" id="CAB3388596.1"/>
    </source>
</evidence>
<name>A0A8S1D3I1_9INSE</name>
<reference evidence="4 6" key="1">
    <citation type="submission" date="2020-04" db="EMBL/GenBank/DDBJ databases">
        <authorList>
            <person name="Alioto T."/>
            <person name="Alioto T."/>
            <person name="Gomez Garrido J."/>
        </authorList>
    </citation>
    <scope>NUCLEOTIDE SEQUENCE [LARGE SCALE GENOMIC DNA]</scope>
</reference>
<dbReference type="EMBL" id="CADEPI010000102">
    <property type="protein sequence ID" value="CAB3374671.1"/>
    <property type="molecule type" value="Genomic_DNA"/>
</dbReference>
<evidence type="ECO:0008006" key="7">
    <source>
        <dbReference type="Google" id="ProtNLM"/>
    </source>
</evidence>
<evidence type="ECO:0000313" key="4">
    <source>
        <dbReference type="EMBL" id="CAB3374671.1"/>
    </source>
</evidence>
<evidence type="ECO:0000256" key="1">
    <source>
        <dbReference type="SAM" id="Coils"/>
    </source>
</evidence>
<feature type="coiled-coil region" evidence="1">
    <location>
        <begin position="93"/>
        <end position="120"/>
    </location>
</feature>
<feature type="chain" id="PRO_5036273243" description="SXP/RAL-2 family protein Ani s 5-like cation-binding domain-containing protein" evidence="3">
    <location>
        <begin position="20"/>
        <end position="228"/>
    </location>
</feature>
<feature type="signal peptide" evidence="3">
    <location>
        <begin position="1"/>
        <end position="19"/>
    </location>
</feature>
<comment type="caution">
    <text evidence="4">The sequence shown here is derived from an EMBL/GenBank/DDBJ whole genome shotgun (WGS) entry which is preliminary data.</text>
</comment>